<protein>
    <submittedName>
        <fullName evidence="1">Uncharacterized protein</fullName>
    </submittedName>
</protein>
<proteinExistence type="predicted"/>
<organism evidence="1 2">
    <name type="scientific">Pluteus cervinus</name>
    <dbReference type="NCBI Taxonomy" id="181527"/>
    <lineage>
        <taxon>Eukaryota</taxon>
        <taxon>Fungi</taxon>
        <taxon>Dikarya</taxon>
        <taxon>Basidiomycota</taxon>
        <taxon>Agaricomycotina</taxon>
        <taxon>Agaricomycetes</taxon>
        <taxon>Agaricomycetidae</taxon>
        <taxon>Agaricales</taxon>
        <taxon>Pluteineae</taxon>
        <taxon>Pluteaceae</taxon>
        <taxon>Pluteus</taxon>
    </lineage>
</organism>
<accession>A0ACD3B6T9</accession>
<sequence length="198" mass="22250">MDPGRAMRMTTRTGRRPLQRREFGTPTTLQELARPCIFLRALIVIPTILHQYVLSRRLDKTRTGLNRRTSIRFGLHVGAHKELAGEIDGTDRSMVTVLPSCTKCHGLVSVLWNSRRGELDVSCISEVTPYSASCRSYIGTECAPFQSSFTSSAIDGLQNGYLMRSSSWPLFQHFYALSNISAPFPCRYMHPFGLFATV</sequence>
<evidence type="ECO:0000313" key="1">
    <source>
        <dbReference type="EMBL" id="TFK73545.1"/>
    </source>
</evidence>
<gene>
    <name evidence="1" type="ORF">BDN72DRAFT_186834</name>
</gene>
<name>A0ACD3B6T9_9AGAR</name>
<evidence type="ECO:0000313" key="2">
    <source>
        <dbReference type="Proteomes" id="UP000308600"/>
    </source>
</evidence>
<reference evidence="1 2" key="1">
    <citation type="journal article" date="2019" name="Nat. Ecol. Evol.">
        <title>Megaphylogeny resolves global patterns of mushroom evolution.</title>
        <authorList>
            <person name="Varga T."/>
            <person name="Krizsan K."/>
            <person name="Foldi C."/>
            <person name="Dima B."/>
            <person name="Sanchez-Garcia M."/>
            <person name="Sanchez-Ramirez S."/>
            <person name="Szollosi G.J."/>
            <person name="Szarkandi J.G."/>
            <person name="Papp V."/>
            <person name="Albert L."/>
            <person name="Andreopoulos W."/>
            <person name="Angelini C."/>
            <person name="Antonin V."/>
            <person name="Barry K.W."/>
            <person name="Bougher N.L."/>
            <person name="Buchanan P."/>
            <person name="Buyck B."/>
            <person name="Bense V."/>
            <person name="Catcheside P."/>
            <person name="Chovatia M."/>
            <person name="Cooper J."/>
            <person name="Damon W."/>
            <person name="Desjardin D."/>
            <person name="Finy P."/>
            <person name="Geml J."/>
            <person name="Haridas S."/>
            <person name="Hughes K."/>
            <person name="Justo A."/>
            <person name="Karasinski D."/>
            <person name="Kautmanova I."/>
            <person name="Kiss B."/>
            <person name="Kocsube S."/>
            <person name="Kotiranta H."/>
            <person name="LaButti K.M."/>
            <person name="Lechner B.E."/>
            <person name="Liimatainen K."/>
            <person name="Lipzen A."/>
            <person name="Lukacs Z."/>
            <person name="Mihaltcheva S."/>
            <person name="Morgado L.N."/>
            <person name="Niskanen T."/>
            <person name="Noordeloos M.E."/>
            <person name="Ohm R.A."/>
            <person name="Ortiz-Santana B."/>
            <person name="Ovrebo C."/>
            <person name="Racz N."/>
            <person name="Riley R."/>
            <person name="Savchenko A."/>
            <person name="Shiryaev A."/>
            <person name="Soop K."/>
            <person name="Spirin V."/>
            <person name="Szebenyi C."/>
            <person name="Tomsovsky M."/>
            <person name="Tulloss R.E."/>
            <person name="Uehling J."/>
            <person name="Grigoriev I.V."/>
            <person name="Vagvolgyi C."/>
            <person name="Papp T."/>
            <person name="Martin F.M."/>
            <person name="Miettinen O."/>
            <person name="Hibbett D.S."/>
            <person name="Nagy L.G."/>
        </authorList>
    </citation>
    <scope>NUCLEOTIDE SEQUENCE [LARGE SCALE GENOMIC DNA]</scope>
    <source>
        <strain evidence="1 2">NL-1719</strain>
    </source>
</reference>
<dbReference type="Proteomes" id="UP000308600">
    <property type="component" value="Unassembled WGS sequence"/>
</dbReference>
<keyword evidence="2" id="KW-1185">Reference proteome</keyword>
<dbReference type="EMBL" id="ML208275">
    <property type="protein sequence ID" value="TFK73545.1"/>
    <property type="molecule type" value="Genomic_DNA"/>
</dbReference>